<dbReference type="InterPro" id="IPR018816">
    <property type="entry name" value="Cactin_central"/>
</dbReference>
<organism evidence="6 7">
    <name type="scientific">Cardiosporidium cionae</name>
    <dbReference type="NCBI Taxonomy" id="476202"/>
    <lineage>
        <taxon>Eukaryota</taxon>
        <taxon>Sar</taxon>
        <taxon>Alveolata</taxon>
        <taxon>Apicomplexa</taxon>
        <taxon>Aconoidasida</taxon>
        <taxon>Nephromycida</taxon>
        <taxon>Cardiosporidium</taxon>
    </lineage>
</organism>
<dbReference type="Pfam" id="PF10312">
    <property type="entry name" value="Cactin_mid"/>
    <property type="match status" value="1"/>
</dbReference>
<feature type="domain" description="Splicing factor cactin central" evidence="5">
    <location>
        <begin position="383"/>
        <end position="583"/>
    </location>
</feature>
<gene>
    <name evidence="6" type="ORF">IE077_000319</name>
</gene>
<protein>
    <recommendedName>
        <fullName evidence="2">Splicing factor Cactin</fullName>
    </recommendedName>
</protein>
<evidence type="ECO:0000259" key="4">
    <source>
        <dbReference type="Pfam" id="PF09732"/>
    </source>
</evidence>
<accession>A0ABQ7JB98</accession>
<dbReference type="PANTHER" id="PTHR21737:SF4">
    <property type="entry name" value="SPLICING FACTOR CACTIN"/>
    <property type="match status" value="1"/>
</dbReference>
<sequence>MSNATADSHSSRLRSPSVTRDHRNQRSHEFSGKKRPHASSSSASSSSIASQKRRPERARSPVVPHRDVYSSGRSPPRRYTSDRGFYTRGAPSQNAGRRRLSPARGPSPDVRKRKYSDHRQTENAKISKRHQPTKSHPLEIGLSKRNSSHSRSSSHYSAPRRMTKTHRRSLSSSSHEHPTHRRQRSEERSHRSSSRRGYQRREAVSHRWTHASSSASRKPPPPPPHFVRPPPRDGRRSLSPLQPPKSEEKTLTVKNIASERKVVEASPSQPETSPSVSALLEASQKEPLGLRHIQKVRQHMVEERLGYTNESNPFGDSTLTQPFIWRKKNVLLKATGELKKPTVKSLLESTQKKVGEIEAVKKRREEREFEESLLEEQRQVMAREKEQEHFEEWIEKEEQFLREQAIKKTDMHIEQGRERSIDILMKGVNIIKGKTYPTYTLVMEILPYEIFEELSVDIIEETLKDILLFANHETNDSIKEFWLCLHSIGVEKAAKARRKEEEAKAIEASRFVAPYRDSDANIPLSVIKDIEAFLSEKSPRELRELEVQVKEKLSNITEDVDPTYWEAIQAKLPFFMARSVVMEMRSQWIKRIEELKQNPSLFVDSSSSPVLLDDLLLLDKDGSPALMKSLKKEILQSEVMEEDVSEECFSPELEPFDEDSTLLDLPGSCSPCLHPFEEFKNAELIDPVEDRREREEIRFELIHRERQKRKRILFNEEKLQSSVEGISHTVEEDIVDPATRTTTYDDFVRKEKKTSTVDEEIMSSHVEHPLQKHYDWEDKYRPRKPRYFNRVKTGYEWNKYNQTHYDHDNPPPKAVQGYKFNIFYPDLIDRTKTPTWHLQPSDNDDTVVIRFHAGPPYEDVAFKIINREWSLDRIRGFRNSFEKGILQLYFSFKRFRYRR</sequence>
<evidence type="ECO:0000313" key="6">
    <source>
        <dbReference type="EMBL" id="KAF8821261.1"/>
    </source>
</evidence>
<comment type="caution">
    <text evidence="6">The sequence shown here is derived from an EMBL/GenBank/DDBJ whole genome shotgun (WGS) entry which is preliminary data.</text>
</comment>
<name>A0ABQ7JB98_9APIC</name>
<feature type="compositionally biased region" description="Pro residues" evidence="3">
    <location>
        <begin position="218"/>
        <end position="229"/>
    </location>
</feature>
<evidence type="ECO:0000256" key="1">
    <source>
        <dbReference type="ARBA" id="ARBA00006895"/>
    </source>
</evidence>
<feature type="domain" description="Splicing factor Cactin C-terminal" evidence="4">
    <location>
        <begin position="776"/>
        <end position="899"/>
    </location>
</feature>
<evidence type="ECO:0000313" key="7">
    <source>
        <dbReference type="Proteomes" id="UP000823046"/>
    </source>
</evidence>
<keyword evidence="7" id="KW-1185">Reference proteome</keyword>
<dbReference type="Pfam" id="PF09732">
    <property type="entry name" value="CactinC_cactus"/>
    <property type="match status" value="1"/>
</dbReference>
<dbReference type="Proteomes" id="UP000823046">
    <property type="component" value="Unassembled WGS sequence"/>
</dbReference>
<evidence type="ECO:0000259" key="5">
    <source>
        <dbReference type="Pfam" id="PF10312"/>
    </source>
</evidence>
<feature type="compositionally biased region" description="Low complexity" evidence="3">
    <location>
        <begin position="143"/>
        <end position="160"/>
    </location>
</feature>
<feature type="compositionally biased region" description="Basic and acidic residues" evidence="3">
    <location>
        <begin position="19"/>
        <end position="32"/>
    </location>
</feature>
<evidence type="ECO:0000256" key="3">
    <source>
        <dbReference type="SAM" id="MobiDB-lite"/>
    </source>
</evidence>
<comment type="similarity">
    <text evidence="1">Belongs to the CACTIN family.</text>
</comment>
<feature type="compositionally biased region" description="Low complexity" evidence="3">
    <location>
        <begin position="38"/>
        <end position="50"/>
    </location>
</feature>
<evidence type="ECO:0000256" key="2">
    <source>
        <dbReference type="ARBA" id="ARBA00034534"/>
    </source>
</evidence>
<feature type="compositionally biased region" description="Polar residues" evidence="3">
    <location>
        <begin position="1"/>
        <end position="18"/>
    </location>
</feature>
<feature type="compositionally biased region" description="Polar residues" evidence="3">
    <location>
        <begin position="266"/>
        <end position="276"/>
    </location>
</feature>
<dbReference type="SMART" id="SM01050">
    <property type="entry name" value="CactinC_cactus"/>
    <property type="match status" value="1"/>
</dbReference>
<feature type="compositionally biased region" description="Basic and acidic residues" evidence="3">
    <location>
        <begin position="245"/>
        <end position="263"/>
    </location>
</feature>
<proteinExistence type="inferred from homology"/>
<dbReference type="PANTHER" id="PTHR21737">
    <property type="entry name" value="POLYGLUTAMINE BINDING PROTEIN 1/MARVEL MEMBRANE-ASSOCIATING DOMAIN CONTAINING 3"/>
    <property type="match status" value="1"/>
</dbReference>
<reference evidence="6 7" key="1">
    <citation type="journal article" date="2020" name="bioRxiv">
        <title>Metabolic contributions of an alphaproteobacterial endosymbiont in the apicomplexan Cardiosporidium cionae.</title>
        <authorList>
            <person name="Hunter E.S."/>
            <person name="Paight C.J."/>
            <person name="Lane C.E."/>
        </authorList>
    </citation>
    <scope>NUCLEOTIDE SEQUENCE [LARGE SCALE GENOMIC DNA]</scope>
    <source>
        <strain evidence="6">ESH_2018</strain>
    </source>
</reference>
<dbReference type="EMBL" id="JADAQX010000204">
    <property type="protein sequence ID" value="KAF8821261.1"/>
    <property type="molecule type" value="Genomic_DNA"/>
</dbReference>
<dbReference type="InterPro" id="IPR019134">
    <property type="entry name" value="Cactin_C"/>
</dbReference>
<feature type="region of interest" description="Disordered" evidence="3">
    <location>
        <begin position="1"/>
        <end position="281"/>
    </location>
</feature>